<sequence length="89" mass="9659">MKPVTVITGAIAISLGSVLLTGSGGVHNNSEILNEDQTTFTGKTWMPPEKNSQFLNSGDNPGKVTTHRNDSESGETKHLVWHSQNDKLR</sequence>
<dbReference type="Proteomes" id="UP000320839">
    <property type="component" value="Chromosome"/>
</dbReference>
<reference evidence="2 3" key="1">
    <citation type="submission" date="2019-02" db="EMBL/GenBank/DDBJ databases">
        <title>Deep-cultivation of Planctomycetes and their phenomic and genomic characterization uncovers novel biology.</title>
        <authorList>
            <person name="Wiegand S."/>
            <person name="Jogler M."/>
            <person name="Boedeker C."/>
            <person name="Pinto D."/>
            <person name="Vollmers J."/>
            <person name="Rivas-Marin E."/>
            <person name="Kohn T."/>
            <person name="Peeters S.H."/>
            <person name="Heuer A."/>
            <person name="Rast P."/>
            <person name="Oberbeckmann S."/>
            <person name="Bunk B."/>
            <person name="Jeske O."/>
            <person name="Meyerdierks A."/>
            <person name="Storesund J.E."/>
            <person name="Kallscheuer N."/>
            <person name="Luecker S."/>
            <person name="Lage O.M."/>
            <person name="Pohl T."/>
            <person name="Merkel B.J."/>
            <person name="Hornburger P."/>
            <person name="Mueller R.-W."/>
            <person name="Bruemmer F."/>
            <person name="Labrenz M."/>
            <person name="Spormann A.M."/>
            <person name="Op den Camp H."/>
            <person name="Overmann J."/>
            <person name="Amann R."/>
            <person name="Jetten M.S.M."/>
            <person name="Mascher T."/>
            <person name="Medema M.H."/>
            <person name="Devos D.P."/>
            <person name="Kaster A.-K."/>
            <person name="Ovreas L."/>
            <person name="Rohde M."/>
            <person name="Galperin M.Y."/>
            <person name="Jogler C."/>
        </authorList>
    </citation>
    <scope>NUCLEOTIDE SEQUENCE [LARGE SCALE GENOMIC DNA]</scope>
    <source>
        <strain evidence="2 3">Pan153</strain>
    </source>
</reference>
<feature type="region of interest" description="Disordered" evidence="1">
    <location>
        <begin position="42"/>
        <end position="89"/>
    </location>
</feature>
<feature type="compositionally biased region" description="Basic and acidic residues" evidence="1">
    <location>
        <begin position="67"/>
        <end position="89"/>
    </location>
</feature>
<evidence type="ECO:0000256" key="1">
    <source>
        <dbReference type="SAM" id="MobiDB-lite"/>
    </source>
</evidence>
<gene>
    <name evidence="2" type="ORF">Pan153_21760</name>
</gene>
<evidence type="ECO:0000313" key="3">
    <source>
        <dbReference type="Proteomes" id="UP000320839"/>
    </source>
</evidence>
<proteinExistence type="predicted"/>
<dbReference type="RefSeq" id="WP_145455526.1">
    <property type="nucleotide sequence ID" value="NZ_CP036317.1"/>
</dbReference>
<evidence type="ECO:0000313" key="2">
    <source>
        <dbReference type="EMBL" id="QDV17523.1"/>
    </source>
</evidence>
<dbReference type="AlphaFoldDB" id="A0A518FME4"/>
<dbReference type="EMBL" id="CP036317">
    <property type="protein sequence ID" value="QDV17523.1"/>
    <property type="molecule type" value="Genomic_DNA"/>
</dbReference>
<organism evidence="2 3">
    <name type="scientific">Gimesia panareensis</name>
    <dbReference type="NCBI Taxonomy" id="2527978"/>
    <lineage>
        <taxon>Bacteria</taxon>
        <taxon>Pseudomonadati</taxon>
        <taxon>Planctomycetota</taxon>
        <taxon>Planctomycetia</taxon>
        <taxon>Planctomycetales</taxon>
        <taxon>Planctomycetaceae</taxon>
        <taxon>Gimesia</taxon>
    </lineage>
</organism>
<name>A0A518FME4_9PLAN</name>
<protein>
    <submittedName>
        <fullName evidence="2">Uncharacterized protein</fullName>
    </submittedName>
</protein>
<feature type="compositionally biased region" description="Polar residues" evidence="1">
    <location>
        <begin position="50"/>
        <end position="59"/>
    </location>
</feature>
<accession>A0A518FME4</accession>